<dbReference type="PROSITE" id="PS00237">
    <property type="entry name" value="G_PROTEIN_RECEP_F1_1"/>
    <property type="match status" value="1"/>
</dbReference>
<dbReference type="GeneID" id="121201925"/>
<dbReference type="KEGG" id="bspl:121201925"/>
<keyword evidence="7 9" id="KW-0675">Receptor</keyword>
<dbReference type="Proteomes" id="UP000515150">
    <property type="component" value="Chromosome 21"/>
</dbReference>
<evidence type="ECO:0000256" key="4">
    <source>
        <dbReference type="ARBA" id="ARBA00022989"/>
    </source>
</evidence>
<evidence type="ECO:0000256" key="1">
    <source>
        <dbReference type="ARBA" id="ARBA00004651"/>
    </source>
</evidence>
<dbReference type="PRINTS" id="PR00237">
    <property type="entry name" value="GPCRRHODOPSN"/>
</dbReference>
<dbReference type="Pfam" id="PF00001">
    <property type="entry name" value="7tm_1"/>
    <property type="match status" value="1"/>
</dbReference>
<dbReference type="PANTHER" id="PTHR24249:SF381">
    <property type="entry name" value="TRACE AMINE ASSOCIATED RECEPTOR 19P-RELATED"/>
    <property type="match status" value="1"/>
</dbReference>
<evidence type="ECO:0000256" key="7">
    <source>
        <dbReference type="ARBA" id="ARBA00023170"/>
    </source>
</evidence>
<keyword evidence="2" id="KW-1003">Cell membrane</keyword>
<dbReference type="GO" id="GO:0005886">
    <property type="term" value="C:plasma membrane"/>
    <property type="evidence" value="ECO:0007669"/>
    <property type="project" value="UniProtKB-SubCell"/>
</dbReference>
<evidence type="ECO:0000256" key="8">
    <source>
        <dbReference type="ARBA" id="ARBA00023224"/>
    </source>
</evidence>
<dbReference type="GO" id="GO:0001594">
    <property type="term" value="F:trace-amine receptor activity"/>
    <property type="evidence" value="ECO:0007669"/>
    <property type="project" value="TreeGrafter"/>
</dbReference>
<dbReference type="InterPro" id="IPR050569">
    <property type="entry name" value="TAAR"/>
</dbReference>
<dbReference type="OrthoDB" id="10042731at2759"/>
<proteinExistence type="inferred from homology"/>
<dbReference type="AlphaFoldDB" id="A0A8M1H8W9"/>
<evidence type="ECO:0000256" key="2">
    <source>
        <dbReference type="ARBA" id="ARBA00022475"/>
    </source>
</evidence>
<reference evidence="13" key="1">
    <citation type="submission" date="2025-08" db="UniProtKB">
        <authorList>
            <consortium name="RefSeq"/>
        </authorList>
    </citation>
    <scope>IDENTIFICATION</scope>
</reference>
<dbReference type="PANTHER" id="PTHR24249">
    <property type="entry name" value="HISTAMINE RECEPTOR-RELATED G-PROTEIN COUPLED RECEPTOR"/>
    <property type="match status" value="1"/>
</dbReference>
<organism evidence="12 13">
    <name type="scientific">Betta splendens</name>
    <name type="common">Siamese fighting fish</name>
    <dbReference type="NCBI Taxonomy" id="158456"/>
    <lineage>
        <taxon>Eukaryota</taxon>
        <taxon>Metazoa</taxon>
        <taxon>Chordata</taxon>
        <taxon>Craniata</taxon>
        <taxon>Vertebrata</taxon>
        <taxon>Euteleostomi</taxon>
        <taxon>Actinopterygii</taxon>
        <taxon>Neopterygii</taxon>
        <taxon>Teleostei</taxon>
        <taxon>Neoteleostei</taxon>
        <taxon>Acanthomorphata</taxon>
        <taxon>Anabantaria</taxon>
        <taxon>Anabantiformes</taxon>
        <taxon>Anabantoidei</taxon>
        <taxon>Osphronemidae</taxon>
        <taxon>Betta</taxon>
    </lineage>
</organism>
<sequence>MTALQDPAELCFPQLLNASCRKPDVSWAEAVFVHFVLPPLSVLAVTLNLLAIVSVSYFRQTPHSTNLLLLSLAVADFLVGFVLMPGYIYLRTSCWFLGGLVCSLYMCVTIVSACSSFGNMVLISADRFAAICDPLHYHSRVTVGKVRLCIFLCWFCCTLYSNLLINSPMFQSDDSPSCHGTCVFFINNIGVVVGLIVNFILPVSAIVVLYMRVFVVAVSQARSMRSHVTAVTLHRSVGRSKLKAARALGVVIVVFLMCFCPYYCVSLAGPNLIMSSLGVFAVSLLFLNPCVNPVIYALLYSWFRRAVKLIVTLQILQPGSRETNVLWRGHESLKTGVMEELMNDSKRIFCFINALNIISIPLFCCSIDSQHCSFVLQ</sequence>
<feature type="transmembrane region" description="Helical" evidence="10">
    <location>
        <begin position="67"/>
        <end position="89"/>
    </location>
</feature>
<gene>
    <name evidence="13" type="primary">LOC121201925</name>
</gene>
<dbReference type="InterPro" id="IPR000276">
    <property type="entry name" value="GPCR_Rhodpsn"/>
</dbReference>
<evidence type="ECO:0000313" key="12">
    <source>
        <dbReference type="Proteomes" id="UP000515150"/>
    </source>
</evidence>
<feature type="transmembrane region" description="Helical" evidence="10">
    <location>
        <begin position="31"/>
        <end position="55"/>
    </location>
</feature>
<evidence type="ECO:0000256" key="9">
    <source>
        <dbReference type="RuleBase" id="RU000688"/>
    </source>
</evidence>
<evidence type="ECO:0000256" key="10">
    <source>
        <dbReference type="SAM" id="Phobius"/>
    </source>
</evidence>
<keyword evidence="8 9" id="KW-0807">Transducer</keyword>
<keyword evidence="12" id="KW-1185">Reference proteome</keyword>
<keyword evidence="4 10" id="KW-1133">Transmembrane helix</keyword>
<dbReference type="SUPFAM" id="SSF81321">
    <property type="entry name" value="Family A G protein-coupled receptor-like"/>
    <property type="match status" value="1"/>
</dbReference>
<dbReference type="RefSeq" id="XP_040924883.1">
    <property type="nucleotide sequence ID" value="XM_041068949.2"/>
</dbReference>
<comment type="similarity">
    <text evidence="9">Belongs to the G-protein coupled receptor 1 family.</text>
</comment>
<comment type="subcellular location">
    <subcellularLocation>
        <location evidence="1">Cell membrane</location>
        <topology evidence="1">Multi-pass membrane protein</topology>
    </subcellularLocation>
</comment>
<protein>
    <submittedName>
        <fullName evidence="13">Trace amine-associated receptor 13c-like</fullName>
    </submittedName>
</protein>
<accession>A0A8M1H8W9</accession>
<evidence type="ECO:0000259" key="11">
    <source>
        <dbReference type="PROSITE" id="PS50262"/>
    </source>
</evidence>
<keyword evidence="6 10" id="KW-0472">Membrane</keyword>
<evidence type="ECO:0000313" key="13">
    <source>
        <dbReference type="RefSeq" id="XP_040924883.1"/>
    </source>
</evidence>
<feature type="transmembrane region" description="Helical" evidence="10">
    <location>
        <begin position="277"/>
        <end position="299"/>
    </location>
</feature>
<dbReference type="InterPro" id="IPR017452">
    <property type="entry name" value="GPCR_Rhodpsn_7TM"/>
</dbReference>
<feature type="transmembrane region" description="Helical" evidence="10">
    <location>
        <begin position="146"/>
        <end position="165"/>
    </location>
</feature>
<evidence type="ECO:0000256" key="3">
    <source>
        <dbReference type="ARBA" id="ARBA00022692"/>
    </source>
</evidence>
<keyword evidence="5 9" id="KW-0297">G-protein coupled receptor</keyword>
<evidence type="ECO:0000256" key="5">
    <source>
        <dbReference type="ARBA" id="ARBA00023040"/>
    </source>
</evidence>
<name>A0A8M1H8W9_BETSP</name>
<keyword evidence="3 9" id="KW-0812">Transmembrane</keyword>
<feature type="transmembrane region" description="Helical" evidence="10">
    <location>
        <begin position="185"/>
        <end position="215"/>
    </location>
</feature>
<feature type="transmembrane region" description="Helical" evidence="10">
    <location>
        <begin position="95"/>
        <end position="125"/>
    </location>
</feature>
<dbReference type="Gene3D" id="1.20.1070.10">
    <property type="entry name" value="Rhodopsin 7-helix transmembrane proteins"/>
    <property type="match status" value="1"/>
</dbReference>
<evidence type="ECO:0000256" key="6">
    <source>
        <dbReference type="ARBA" id="ARBA00023136"/>
    </source>
</evidence>
<feature type="transmembrane region" description="Helical" evidence="10">
    <location>
        <begin position="244"/>
        <end position="265"/>
    </location>
</feature>
<dbReference type="PROSITE" id="PS50262">
    <property type="entry name" value="G_PROTEIN_RECEP_F1_2"/>
    <property type="match status" value="1"/>
</dbReference>
<feature type="domain" description="G-protein coupled receptors family 1 profile" evidence="11">
    <location>
        <begin position="47"/>
        <end position="296"/>
    </location>
</feature>